<evidence type="ECO:0000313" key="6">
    <source>
        <dbReference type="EMBL" id="MCP2330827.1"/>
    </source>
</evidence>
<comment type="caution">
    <text evidence="6">The sequence shown here is derived from an EMBL/GenBank/DDBJ whole genome shotgun (WGS) entry which is preliminary data.</text>
</comment>
<protein>
    <submittedName>
        <fullName evidence="6">Iron complex transport system ATP-binding protein</fullName>
    </submittedName>
</protein>
<keyword evidence="1" id="KW-0813">Transport</keyword>
<keyword evidence="7" id="KW-1185">Reference proteome</keyword>
<dbReference type="Pfam" id="PF00005">
    <property type="entry name" value="ABC_tran"/>
    <property type="match status" value="1"/>
</dbReference>
<dbReference type="InterPro" id="IPR003439">
    <property type="entry name" value="ABC_transporter-like_ATP-bd"/>
</dbReference>
<evidence type="ECO:0000256" key="3">
    <source>
        <dbReference type="ARBA" id="ARBA00022840"/>
    </source>
</evidence>
<dbReference type="InterPro" id="IPR003593">
    <property type="entry name" value="AAA+_ATPase"/>
</dbReference>
<organism evidence="6 7">
    <name type="scientific">Actinoalloteichus caeruleus DSM 43889</name>
    <dbReference type="NCBI Taxonomy" id="1120930"/>
    <lineage>
        <taxon>Bacteria</taxon>
        <taxon>Bacillati</taxon>
        <taxon>Actinomycetota</taxon>
        <taxon>Actinomycetes</taxon>
        <taxon>Pseudonocardiales</taxon>
        <taxon>Pseudonocardiaceae</taxon>
        <taxon>Actinoalloteichus</taxon>
        <taxon>Actinoalloteichus cyanogriseus</taxon>
    </lineage>
</organism>
<dbReference type="Gene3D" id="3.40.50.300">
    <property type="entry name" value="P-loop containing nucleotide triphosphate hydrolases"/>
    <property type="match status" value="1"/>
</dbReference>
<dbReference type="RefSeq" id="WP_026420214.1">
    <property type="nucleotide sequence ID" value="NZ_AUBJ02000001.1"/>
</dbReference>
<dbReference type="PROSITE" id="PS50893">
    <property type="entry name" value="ABC_TRANSPORTER_2"/>
    <property type="match status" value="1"/>
</dbReference>
<dbReference type="InterPro" id="IPR027417">
    <property type="entry name" value="P-loop_NTPase"/>
</dbReference>
<dbReference type="EMBL" id="AUBJ02000001">
    <property type="protein sequence ID" value="MCP2330827.1"/>
    <property type="molecule type" value="Genomic_DNA"/>
</dbReference>
<dbReference type="SMART" id="SM00382">
    <property type="entry name" value="AAA"/>
    <property type="match status" value="1"/>
</dbReference>
<dbReference type="PANTHER" id="PTHR42794">
    <property type="entry name" value="HEMIN IMPORT ATP-BINDING PROTEIN HMUV"/>
    <property type="match status" value="1"/>
</dbReference>
<dbReference type="Proteomes" id="UP000791080">
    <property type="component" value="Unassembled WGS sequence"/>
</dbReference>
<keyword evidence="3 6" id="KW-0067">ATP-binding</keyword>
<dbReference type="SUPFAM" id="SSF52540">
    <property type="entry name" value="P-loop containing nucleoside triphosphate hydrolases"/>
    <property type="match status" value="1"/>
</dbReference>
<evidence type="ECO:0000256" key="4">
    <source>
        <dbReference type="ARBA" id="ARBA00022967"/>
    </source>
</evidence>
<evidence type="ECO:0000259" key="5">
    <source>
        <dbReference type="PROSITE" id="PS50893"/>
    </source>
</evidence>
<sequence>MTGPPPRHGAPDDLPLVAEEVSVVIDGRPVLVDVTVRVRTGEVMALVGPNGAGKSTLLSVLAGLRRPEGGDVRLDGTPTRSLRPRVLARSLAHVPQDTALDFEFTSRQVVLLGRHPHLRRFAPVGPEDERIADQALRDAGADRWSDQEVTTLSGGERQLVHIAKALAQEPRVLLLDEPVAALDLRHQLHVLRLLRELARRGTAVVAVLHDLNQAARFCDRVALLHQGGLLADGPPELTLTRENIAVAYGVRVVVRHDPDTRSPRVVPLDIDEGSGDTR</sequence>
<reference evidence="6 7" key="1">
    <citation type="submission" date="2022-06" db="EMBL/GenBank/DDBJ databases">
        <title>Genomic Encyclopedia of Type Strains, Phase I: the one thousand microbial genomes (KMG-I) project.</title>
        <authorList>
            <person name="Kyrpides N."/>
        </authorList>
    </citation>
    <scope>NUCLEOTIDE SEQUENCE [LARGE SCALE GENOMIC DNA]</scope>
    <source>
        <strain evidence="6 7">DSM 43889</strain>
    </source>
</reference>
<keyword evidence="4" id="KW-1278">Translocase</keyword>
<dbReference type="CDD" id="cd03214">
    <property type="entry name" value="ABC_Iron-Siderophores_B12_Hemin"/>
    <property type="match status" value="1"/>
</dbReference>
<evidence type="ECO:0000256" key="1">
    <source>
        <dbReference type="ARBA" id="ARBA00022448"/>
    </source>
</evidence>
<dbReference type="PANTHER" id="PTHR42794:SF1">
    <property type="entry name" value="HEMIN IMPORT ATP-BINDING PROTEIN HMUV"/>
    <property type="match status" value="1"/>
</dbReference>
<keyword evidence="2" id="KW-0547">Nucleotide-binding</keyword>
<dbReference type="NCBIfam" id="NF010068">
    <property type="entry name" value="PRK13548.1"/>
    <property type="match status" value="1"/>
</dbReference>
<evidence type="ECO:0000313" key="7">
    <source>
        <dbReference type="Proteomes" id="UP000791080"/>
    </source>
</evidence>
<evidence type="ECO:0000256" key="2">
    <source>
        <dbReference type="ARBA" id="ARBA00022741"/>
    </source>
</evidence>
<gene>
    <name evidence="6" type="ORF">G443_001097</name>
</gene>
<proteinExistence type="predicted"/>
<name>A0ABT1JEA7_ACTCY</name>
<feature type="domain" description="ABC transporter" evidence="5">
    <location>
        <begin position="16"/>
        <end position="251"/>
    </location>
</feature>
<dbReference type="GO" id="GO:0005524">
    <property type="term" value="F:ATP binding"/>
    <property type="evidence" value="ECO:0007669"/>
    <property type="project" value="UniProtKB-KW"/>
</dbReference>
<accession>A0ABT1JEA7</accession>